<organism evidence="1 2">
    <name type="scientific">Bombilactobacillus thymidiniphilus</name>
    <dbReference type="NCBI Taxonomy" id="2923363"/>
    <lineage>
        <taxon>Bacteria</taxon>
        <taxon>Bacillati</taxon>
        <taxon>Bacillota</taxon>
        <taxon>Bacilli</taxon>
        <taxon>Lactobacillales</taxon>
        <taxon>Lactobacillaceae</taxon>
        <taxon>Bombilactobacillus</taxon>
    </lineage>
</organism>
<keyword evidence="2" id="KW-1185">Reference proteome</keyword>
<reference evidence="1 2" key="1">
    <citation type="journal article" date="2022" name="Int. J. Syst. Evol. Microbiol.">
        <title>Apilactobacillus apisilvae sp. nov., Nicolia spurrieriana gen. nov. sp. nov., Bombilactobacillus folatiphilus sp. nov. and Bombilactobacillus thymidiniphilus sp. nov., four new lactic acid bacterial isolates from stingless bees Tetragonula carbonaria and Austroplebeia australis.</title>
        <authorList>
            <person name="Oliphant S.A."/>
            <person name="Watson-Haigh N.S."/>
            <person name="Sumby K.M."/>
            <person name="Gardner J."/>
            <person name="Groom S."/>
            <person name="Jiranek V."/>
        </authorList>
    </citation>
    <scope>NUCLEOTIDE SEQUENCE [LARGE SCALE GENOMIC DNA]</scope>
    <source>
        <strain evidence="1 2">SG4_A1</strain>
    </source>
</reference>
<dbReference type="Proteomes" id="UP000831947">
    <property type="component" value="Chromosome"/>
</dbReference>
<gene>
    <name evidence="1" type="ORF">MOO47_02785</name>
</gene>
<protein>
    <submittedName>
        <fullName evidence="1">Uncharacterized protein</fullName>
    </submittedName>
</protein>
<evidence type="ECO:0000313" key="1">
    <source>
        <dbReference type="EMBL" id="UQS84096.1"/>
    </source>
</evidence>
<dbReference type="RefSeq" id="WP_249513280.1">
    <property type="nucleotide sequence ID" value="NZ_CP093365.1"/>
</dbReference>
<accession>A0ABY4PF00</accession>
<evidence type="ECO:0000313" key="2">
    <source>
        <dbReference type="Proteomes" id="UP000831947"/>
    </source>
</evidence>
<dbReference type="EMBL" id="CP093365">
    <property type="protein sequence ID" value="UQS84096.1"/>
    <property type="molecule type" value="Genomic_DNA"/>
</dbReference>
<sequence length="80" mass="8906">MTSIVAGLISFVALLETLGAQPLENLTLKRNIFIGSSLLCIIKLVVFCAKQKQLLVNYPGTNIYADHFYFCNVLLSVRQD</sequence>
<name>A0ABY4PF00_9LACO</name>
<proteinExistence type="predicted"/>